<evidence type="ECO:0000256" key="1">
    <source>
        <dbReference type="SAM" id="Phobius"/>
    </source>
</evidence>
<evidence type="ECO:0000313" key="4">
    <source>
        <dbReference type="Proteomes" id="UP000692954"/>
    </source>
</evidence>
<evidence type="ECO:0000313" key="3">
    <source>
        <dbReference type="EMBL" id="CAD8130397.1"/>
    </source>
</evidence>
<accession>A0A8S1RME0</accession>
<sequence>MHNSTRAIQIAIEWQIYFLFYFFVYAIKLNKPPPQIYSLKINLAYYYQVLTFHHLIDQSTLPDAKVVQSNEKHTHYTHSL</sequence>
<keyword evidence="4" id="KW-1185">Reference proteome</keyword>
<reference evidence="2" key="1">
    <citation type="submission" date="2021-01" db="EMBL/GenBank/DDBJ databases">
        <authorList>
            <consortium name="Genoscope - CEA"/>
            <person name="William W."/>
        </authorList>
    </citation>
    <scope>NUCLEOTIDE SEQUENCE</scope>
</reference>
<proteinExistence type="predicted"/>
<keyword evidence="1" id="KW-0472">Membrane</keyword>
<dbReference type="Proteomes" id="UP000692954">
    <property type="component" value="Unassembled WGS sequence"/>
</dbReference>
<dbReference type="EMBL" id="CAJJDN010000245">
    <property type="protein sequence ID" value="CAD8129801.1"/>
    <property type="molecule type" value="Genomic_DNA"/>
</dbReference>
<keyword evidence="1" id="KW-0812">Transmembrane</keyword>
<keyword evidence="1" id="KW-1133">Transmembrane helix</keyword>
<evidence type="ECO:0000313" key="2">
    <source>
        <dbReference type="EMBL" id="CAD8129801.1"/>
    </source>
</evidence>
<comment type="caution">
    <text evidence="2">The sequence shown here is derived from an EMBL/GenBank/DDBJ whole genome shotgun (WGS) entry which is preliminary data.</text>
</comment>
<feature type="transmembrane region" description="Helical" evidence="1">
    <location>
        <begin position="6"/>
        <end position="27"/>
    </location>
</feature>
<gene>
    <name evidence="2" type="ORF">PSON_ATCC_30995.1.T2450001</name>
    <name evidence="3" type="ORF">PSON_ATCC_30995.1.T2860003</name>
</gene>
<protein>
    <submittedName>
        <fullName evidence="2">Uncharacterized protein</fullName>
    </submittedName>
</protein>
<name>A0A8S1RME0_9CILI</name>
<dbReference type="EMBL" id="CAJJDN010000286">
    <property type="protein sequence ID" value="CAD8130397.1"/>
    <property type="molecule type" value="Genomic_DNA"/>
</dbReference>
<dbReference type="AlphaFoldDB" id="A0A8S1RME0"/>
<organism evidence="2 4">
    <name type="scientific">Paramecium sonneborni</name>
    <dbReference type="NCBI Taxonomy" id="65129"/>
    <lineage>
        <taxon>Eukaryota</taxon>
        <taxon>Sar</taxon>
        <taxon>Alveolata</taxon>
        <taxon>Ciliophora</taxon>
        <taxon>Intramacronucleata</taxon>
        <taxon>Oligohymenophorea</taxon>
        <taxon>Peniculida</taxon>
        <taxon>Parameciidae</taxon>
        <taxon>Paramecium</taxon>
    </lineage>
</organism>